<dbReference type="Pfam" id="PF08282">
    <property type="entry name" value="Hydrolase_3"/>
    <property type="match status" value="1"/>
</dbReference>
<gene>
    <name evidence="2" type="ORF">BSOLF_2673</name>
</gene>
<dbReference type="InterPro" id="IPR000150">
    <property type="entry name" value="Cof"/>
</dbReference>
<dbReference type="GO" id="GO:0016791">
    <property type="term" value="F:phosphatase activity"/>
    <property type="evidence" value="ECO:0007669"/>
    <property type="project" value="TreeGrafter"/>
</dbReference>
<dbReference type="Gene3D" id="3.40.50.1000">
    <property type="entry name" value="HAD superfamily/HAD-like"/>
    <property type="match status" value="1"/>
</dbReference>
<dbReference type="CDD" id="cd07516">
    <property type="entry name" value="HAD_Pase"/>
    <property type="match status" value="1"/>
</dbReference>
<organism evidence="2 3">
    <name type="scientific">Candidatus Carbonibacillus altaicus</name>
    <dbReference type="NCBI Taxonomy" id="2163959"/>
    <lineage>
        <taxon>Bacteria</taxon>
        <taxon>Bacillati</taxon>
        <taxon>Bacillota</taxon>
        <taxon>Bacilli</taxon>
        <taxon>Bacillales</taxon>
        <taxon>Candidatus Carbonibacillus</taxon>
    </lineage>
</organism>
<dbReference type="GO" id="GO:0000287">
    <property type="term" value="F:magnesium ion binding"/>
    <property type="evidence" value="ECO:0007669"/>
    <property type="project" value="TreeGrafter"/>
</dbReference>
<dbReference type="PANTHER" id="PTHR10000">
    <property type="entry name" value="PHOSPHOSERINE PHOSPHATASE"/>
    <property type="match status" value="1"/>
</dbReference>
<dbReference type="PANTHER" id="PTHR10000:SF8">
    <property type="entry name" value="HAD SUPERFAMILY HYDROLASE-LIKE, TYPE 3"/>
    <property type="match status" value="1"/>
</dbReference>
<reference evidence="3" key="1">
    <citation type="journal article" date="2018" name="Sci. Rep.">
        <title>Lignite coal burning seam in the remote Altai Mountains harbors a hydrogen-driven thermophilic microbial community.</title>
        <authorList>
            <person name="Kadnikov V.V."/>
            <person name="Mardanov A.V."/>
            <person name="Ivasenko D.A."/>
            <person name="Antsiferov D.V."/>
            <person name="Beletsky A.V."/>
            <person name="Karnachuk O.V."/>
            <person name="Ravin N.V."/>
        </authorList>
    </citation>
    <scope>NUCLEOTIDE SEQUENCE [LARGE SCALE GENOMIC DNA]</scope>
</reference>
<dbReference type="GO" id="GO:0005829">
    <property type="term" value="C:cytosol"/>
    <property type="evidence" value="ECO:0007669"/>
    <property type="project" value="TreeGrafter"/>
</dbReference>
<dbReference type="SFLD" id="SFLDG01140">
    <property type="entry name" value="C2.B:_Phosphomannomutase_and_P"/>
    <property type="match status" value="1"/>
</dbReference>
<accession>A0A2R6Y2B7</accession>
<dbReference type="SFLD" id="SFLDS00003">
    <property type="entry name" value="Haloacid_Dehalogenase"/>
    <property type="match status" value="1"/>
</dbReference>
<comment type="caution">
    <text evidence="2">The sequence shown here is derived from an EMBL/GenBank/DDBJ whole genome shotgun (WGS) entry which is preliminary data.</text>
</comment>
<proteinExistence type="predicted"/>
<sequence>MSDIELIILDVDGTLIDDHFRIQPKTKAIIRRAVRDGIIVALATGRNPGGTLPLMEELGIDGPVIVHNGAFAFDTATGKTYALEAFEHHDFLHLVDFAQHSGVHYDVNTTFHLYVDRLDVDLEKIYHSFYAKPILVRDWRELTEPVVKLSFLGEPPQVERVLPELHETFRHLRILRSGEEYIDIIHPHASKGHGLKRVADSLGIPLHKVMAIGNYYNDIDMLEVAGLSVAMANSPYDIQKVADVVTHSNNDEGIYYAIQAYVYGDRDVKERLQTGGRLALKNEDMCNDTHNNTRNNTHNDTRNDMHNDRHNQERSS</sequence>
<feature type="region of interest" description="Disordered" evidence="1">
    <location>
        <begin position="283"/>
        <end position="316"/>
    </location>
</feature>
<dbReference type="EMBL" id="PEBX01000019">
    <property type="protein sequence ID" value="PTQ56785.1"/>
    <property type="molecule type" value="Genomic_DNA"/>
</dbReference>
<evidence type="ECO:0000313" key="2">
    <source>
        <dbReference type="EMBL" id="PTQ56785.1"/>
    </source>
</evidence>
<dbReference type="Proteomes" id="UP000244338">
    <property type="component" value="Unassembled WGS sequence"/>
</dbReference>
<feature type="compositionally biased region" description="Basic and acidic residues" evidence="1">
    <location>
        <begin position="297"/>
        <end position="316"/>
    </location>
</feature>
<dbReference type="NCBIfam" id="TIGR00099">
    <property type="entry name" value="Cof-subfamily"/>
    <property type="match status" value="1"/>
</dbReference>
<dbReference type="InterPro" id="IPR036412">
    <property type="entry name" value="HAD-like_sf"/>
</dbReference>
<dbReference type="AlphaFoldDB" id="A0A2R6Y2B7"/>
<evidence type="ECO:0000256" key="1">
    <source>
        <dbReference type="SAM" id="MobiDB-lite"/>
    </source>
</evidence>
<name>A0A2R6Y2B7_9BACL</name>
<evidence type="ECO:0000313" key="3">
    <source>
        <dbReference type="Proteomes" id="UP000244338"/>
    </source>
</evidence>
<dbReference type="Gene3D" id="3.30.1240.10">
    <property type="match status" value="1"/>
</dbReference>
<protein>
    <submittedName>
        <fullName evidence="2">Phosphatase YidA</fullName>
    </submittedName>
</protein>
<dbReference type="InterPro" id="IPR023214">
    <property type="entry name" value="HAD_sf"/>
</dbReference>
<dbReference type="SUPFAM" id="SSF56784">
    <property type="entry name" value="HAD-like"/>
    <property type="match status" value="1"/>
</dbReference>